<keyword evidence="4" id="KW-1185">Reference proteome</keyword>
<dbReference type="GO" id="GO:0005829">
    <property type="term" value="C:cytosol"/>
    <property type="evidence" value="ECO:0007669"/>
    <property type="project" value="TreeGrafter"/>
</dbReference>
<sequence length="151" mass="15812">MNEADYASLLAQARGLLSTYPHRIASAANLAALLYEALEDVNWAGFYFLEGDTLVLGPFQGKPACVTIPVGRGVCGMAVAQNAIQRIADVHAFDGHIACDAASRSELVIPLSINGETVGVLDIDSPVPDRFSAVDEAGIAALARAWEASLA</sequence>
<feature type="domain" description="GAF" evidence="2">
    <location>
        <begin position="30"/>
        <end position="143"/>
    </location>
</feature>
<evidence type="ECO:0000259" key="2">
    <source>
        <dbReference type="Pfam" id="PF13185"/>
    </source>
</evidence>
<protein>
    <submittedName>
        <fullName evidence="3">GAF domain-containing protein</fullName>
    </submittedName>
</protein>
<dbReference type="SUPFAM" id="SSF55781">
    <property type="entry name" value="GAF domain-like"/>
    <property type="match status" value="1"/>
</dbReference>
<dbReference type="PROSITE" id="PS01320">
    <property type="entry name" value="UPF0067"/>
    <property type="match status" value="1"/>
</dbReference>
<name>A0A5N0T8K9_9GAMM</name>
<evidence type="ECO:0000313" key="3">
    <source>
        <dbReference type="EMBL" id="KAA9131262.1"/>
    </source>
</evidence>
<evidence type="ECO:0000313" key="4">
    <source>
        <dbReference type="Proteomes" id="UP000325372"/>
    </source>
</evidence>
<dbReference type="InterPro" id="IPR003018">
    <property type="entry name" value="GAF"/>
</dbReference>
<comment type="caution">
    <text evidence="3">The sequence shown here is derived from an EMBL/GenBank/DDBJ whole genome shotgun (WGS) entry which is preliminary data.</text>
</comment>
<organism evidence="3 4">
    <name type="scientific">Marinihelvus fidelis</name>
    <dbReference type="NCBI Taxonomy" id="2613842"/>
    <lineage>
        <taxon>Bacteria</taxon>
        <taxon>Pseudomonadati</taxon>
        <taxon>Pseudomonadota</taxon>
        <taxon>Gammaproteobacteria</taxon>
        <taxon>Chromatiales</taxon>
        <taxon>Wenzhouxiangellaceae</taxon>
        <taxon>Marinihelvus</taxon>
    </lineage>
</organism>
<comment type="similarity">
    <text evidence="1">Belongs to the free Met sulfoxide reductase family.</text>
</comment>
<dbReference type="RefSeq" id="WP_150863912.1">
    <property type="nucleotide sequence ID" value="NZ_VYXP01000005.1"/>
</dbReference>
<dbReference type="PANTHER" id="PTHR21021">
    <property type="entry name" value="GAF/PUTATIVE CYTOSKELETAL PROTEIN"/>
    <property type="match status" value="1"/>
</dbReference>
<reference evidence="3 4" key="1">
    <citation type="submission" date="2019-09" db="EMBL/GenBank/DDBJ databases">
        <title>Wenzhouxiangella sp. Genome sequencing and assembly.</title>
        <authorList>
            <person name="Zhang R."/>
        </authorList>
    </citation>
    <scope>NUCLEOTIDE SEQUENCE [LARGE SCALE GENOMIC DNA]</scope>
    <source>
        <strain evidence="3 4">W260</strain>
    </source>
</reference>
<dbReference type="FunFam" id="3.30.450.40:FF:000008">
    <property type="entry name" value="GAF domain-containing proteins"/>
    <property type="match status" value="1"/>
</dbReference>
<dbReference type="Proteomes" id="UP000325372">
    <property type="component" value="Unassembled WGS sequence"/>
</dbReference>
<dbReference type="Pfam" id="PF13185">
    <property type="entry name" value="GAF_2"/>
    <property type="match status" value="1"/>
</dbReference>
<dbReference type="InterPro" id="IPR051330">
    <property type="entry name" value="Phosphatase_reg/MetRdx"/>
</dbReference>
<dbReference type="AlphaFoldDB" id="A0A5N0T8K9"/>
<gene>
    <name evidence="3" type="ORF">F3N42_08005</name>
</gene>
<dbReference type="InterPro" id="IPR029016">
    <property type="entry name" value="GAF-like_dom_sf"/>
</dbReference>
<dbReference type="EMBL" id="VYXP01000005">
    <property type="protein sequence ID" value="KAA9131262.1"/>
    <property type="molecule type" value="Genomic_DNA"/>
</dbReference>
<evidence type="ECO:0000256" key="1">
    <source>
        <dbReference type="ARBA" id="ARBA00038454"/>
    </source>
</evidence>
<dbReference type="PANTHER" id="PTHR21021:SF15">
    <property type="entry name" value="FREE METHIONINE-R-SULFOXIDE REDUCTASE"/>
    <property type="match status" value="1"/>
</dbReference>
<proteinExistence type="inferred from homology"/>
<dbReference type="InterPro" id="IPR000614">
    <property type="entry name" value="FRMsr_CS"/>
</dbReference>
<accession>A0A5N0T8K9</accession>
<dbReference type="GO" id="GO:0033745">
    <property type="term" value="F:L-methionine-(R)-S-oxide reductase activity"/>
    <property type="evidence" value="ECO:0007669"/>
    <property type="project" value="TreeGrafter"/>
</dbReference>
<dbReference type="Gene3D" id="3.30.450.40">
    <property type="match status" value="1"/>
</dbReference>